<name>A0A498K610_MALDO</name>
<gene>
    <name evidence="1" type="ORF">DVH24_004351</name>
</gene>
<sequence length="90" mass="9883">MYNHSPINHSQVRHAISLSAAVYLGVNGVPSSSRLDRAPVAVPTARWSSPSFPFLKVKVDACWSALNRQGFIGVVMRGQRAEFVAVYHMS</sequence>
<evidence type="ECO:0008006" key="3">
    <source>
        <dbReference type="Google" id="ProtNLM"/>
    </source>
</evidence>
<comment type="caution">
    <text evidence="1">The sequence shown here is derived from an EMBL/GenBank/DDBJ whole genome shotgun (WGS) entry which is preliminary data.</text>
</comment>
<dbReference type="Proteomes" id="UP000290289">
    <property type="component" value="Chromosome 3"/>
</dbReference>
<protein>
    <recommendedName>
        <fullName evidence="3">RNase H type-1 domain-containing protein</fullName>
    </recommendedName>
</protein>
<keyword evidence="2" id="KW-1185">Reference proteome</keyword>
<reference evidence="1 2" key="1">
    <citation type="submission" date="2018-10" db="EMBL/GenBank/DDBJ databases">
        <title>A high-quality apple genome assembly.</title>
        <authorList>
            <person name="Hu J."/>
        </authorList>
    </citation>
    <scope>NUCLEOTIDE SEQUENCE [LARGE SCALE GENOMIC DNA]</scope>
    <source>
        <strain evidence="2">cv. HFTH1</strain>
        <tissue evidence="1">Young leaf</tissue>
    </source>
</reference>
<evidence type="ECO:0000313" key="2">
    <source>
        <dbReference type="Proteomes" id="UP000290289"/>
    </source>
</evidence>
<evidence type="ECO:0000313" key="1">
    <source>
        <dbReference type="EMBL" id="RXI03699.1"/>
    </source>
</evidence>
<accession>A0A498K610</accession>
<dbReference type="EMBL" id="RDQH01000329">
    <property type="protein sequence ID" value="RXI03699.1"/>
    <property type="molecule type" value="Genomic_DNA"/>
</dbReference>
<organism evidence="1 2">
    <name type="scientific">Malus domestica</name>
    <name type="common">Apple</name>
    <name type="synonym">Pyrus malus</name>
    <dbReference type="NCBI Taxonomy" id="3750"/>
    <lineage>
        <taxon>Eukaryota</taxon>
        <taxon>Viridiplantae</taxon>
        <taxon>Streptophyta</taxon>
        <taxon>Embryophyta</taxon>
        <taxon>Tracheophyta</taxon>
        <taxon>Spermatophyta</taxon>
        <taxon>Magnoliopsida</taxon>
        <taxon>eudicotyledons</taxon>
        <taxon>Gunneridae</taxon>
        <taxon>Pentapetalae</taxon>
        <taxon>rosids</taxon>
        <taxon>fabids</taxon>
        <taxon>Rosales</taxon>
        <taxon>Rosaceae</taxon>
        <taxon>Amygdaloideae</taxon>
        <taxon>Maleae</taxon>
        <taxon>Malus</taxon>
    </lineage>
</organism>
<dbReference type="AlphaFoldDB" id="A0A498K610"/>
<proteinExistence type="predicted"/>